<dbReference type="RefSeq" id="WP_077713330.1">
    <property type="nucleotide sequence ID" value="NZ_CP019698.1"/>
</dbReference>
<dbReference type="PANTHER" id="PTHR35788:SF1">
    <property type="entry name" value="EXPORTED PROTEIN"/>
    <property type="match status" value="1"/>
</dbReference>
<name>A0A1S6IUB2_9FIRM</name>
<proteinExistence type="predicted"/>
<dbReference type="Pfam" id="PF04294">
    <property type="entry name" value="VanW"/>
    <property type="match status" value="1"/>
</dbReference>
<keyword evidence="4" id="KW-1185">Reference proteome</keyword>
<accession>A0A1S6IUB2</accession>
<dbReference type="PANTHER" id="PTHR35788">
    <property type="entry name" value="EXPORTED PROTEIN-RELATED"/>
    <property type="match status" value="1"/>
</dbReference>
<gene>
    <name evidence="3" type="ORF">B0537_04205</name>
</gene>
<evidence type="ECO:0000313" key="3">
    <source>
        <dbReference type="EMBL" id="AQS58365.1"/>
    </source>
</evidence>
<organism evidence="3 4">
    <name type="scientific">Desulforamulus ferrireducens</name>
    <dbReference type="NCBI Taxonomy" id="1833852"/>
    <lineage>
        <taxon>Bacteria</taxon>
        <taxon>Bacillati</taxon>
        <taxon>Bacillota</taxon>
        <taxon>Clostridia</taxon>
        <taxon>Eubacteriales</taxon>
        <taxon>Peptococcaceae</taxon>
        <taxon>Desulforamulus</taxon>
    </lineage>
</organism>
<dbReference type="KEGG" id="dfg:B0537_04205"/>
<evidence type="ECO:0000259" key="2">
    <source>
        <dbReference type="Pfam" id="PF07833"/>
    </source>
</evidence>
<dbReference type="EMBL" id="CP019698">
    <property type="protein sequence ID" value="AQS58365.1"/>
    <property type="molecule type" value="Genomic_DNA"/>
</dbReference>
<dbReference type="Gene3D" id="3.30.457.10">
    <property type="entry name" value="Copper amine oxidase-like, N-terminal domain"/>
    <property type="match status" value="1"/>
</dbReference>
<feature type="domain" description="Copper amine oxidase-like N-terminal" evidence="2">
    <location>
        <begin position="186"/>
        <end position="239"/>
    </location>
</feature>
<dbReference type="OrthoDB" id="9797191at2"/>
<protein>
    <recommendedName>
        <fullName evidence="2">Copper amine oxidase-like N-terminal domain-containing protein</fullName>
    </recommendedName>
</protein>
<dbReference type="InterPro" id="IPR012854">
    <property type="entry name" value="Cu_amine_oxidase-like_N"/>
</dbReference>
<evidence type="ECO:0000313" key="4">
    <source>
        <dbReference type="Proteomes" id="UP000189464"/>
    </source>
</evidence>
<dbReference type="AlphaFoldDB" id="A0A1S6IUB2"/>
<feature type="chain" id="PRO_5012413327" description="Copper amine oxidase-like N-terminal domain-containing protein" evidence="1">
    <location>
        <begin position="24"/>
        <end position="302"/>
    </location>
</feature>
<dbReference type="InterPro" id="IPR036582">
    <property type="entry name" value="Mao_N_sf"/>
</dbReference>
<keyword evidence="1" id="KW-0732">Signal</keyword>
<evidence type="ECO:0000256" key="1">
    <source>
        <dbReference type="SAM" id="SignalP"/>
    </source>
</evidence>
<dbReference type="SUPFAM" id="SSF55383">
    <property type="entry name" value="Copper amine oxidase, domain N"/>
    <property type="match status" value="1"/>
</dbReference>
<dbReference type="InterPro" id="IPR007391">
    <property type="entry name" value="Vancomycin_resist_VanW"/>
</dbReference>
<reference evidence="3 4" key="1">
    <citation type="journal article" date="2016" name="Int. J. Syst. Evol. Microbiol.">
        <title>Desulfotomaculum ferrireducens sp. nov., a moderately thermophilic sulfate-reducing and dissimilatory Fe(III)-reducing bacterium isolated from compost.</title>
        <authorList>
            <person name="Yang G."/>
            <person name="Guo J."/>
            <person name="Zhuang L."/>
            <person name="Yuan Y."/>
            <person name="Zhou S."/>
        </authorList>
    </citation>
    <scope>NUCLEOTIDE SEQUENCE [LARGE SCALE GENOMIC DNA]</scope>
    <source>
        <strain evidence="3 4">GSS09</strain>
    </source>
</reference>
<dbReference type="Pfam" id="PF07833">
    <property type="entry name" value="Cu_amine_oxidN1"/>
    <property type="match status" value="1"/>
</dbReference>
<feature type="signal peptide" evidence="1">
    <location>
        <begin position="1"/>
        <end position="23"/>
    </location>
</feature>
<dbReference type="InterPro" id="IPR052913">
    <property type="entry name" value="Glycopeptide_resist_protein"/>
</dbReference>
<dbReference type="Proteomes" id="UP000189464">
    <property type="component" value="Chromosome"/>
</dbReference>
<sequence length="302" mass="33924">MVKKTALILLLFLCLAFSPMAYASQNSFIKVAECKLPLPSDEIPGAIHNVTHSAQLVNEVILQPGEIFSYNQVVGPRTLERGFVWSKSIGWRGGKYVWIDDVGGGVCRTSTAIHQAVKKADLKVIERHDHSLPVDYVAKGEDAAVWYGTWDYKFQNVKKVPIKLKSFVENNELSVVIEAVNPYAITVDNIPVELNAIPYIDNGKFMIPLRVIAKSMGGEIVWKENSPIYLETEHTQTILNDLKEINGITFIKATTLAQLMGYQVTWHEDTKTLSFSKPIEQDEKEIDIAQATENEIKEEEMS</sequence>